<proteinExistence type="predicted"/>
<evidence type="ECO:0000313" key="2">
    <source>
        <dbReference type="EMBL" id="SBP80770.1"/>
    </source>
</evidence>
<dbReference type="AlphaFoldDB" id="A0A1A8CPR5"/>
<feature type="region of interest" description="Disordered" evidence="1">
    <location>
        <begin position="1"/>
        <end position="24"/>
    </location>
</feature>
<accession>A0A1A8CPR5</accession>
<feature type="compositionally biased region" description="Polar residues" evidence="1">
    <location>
        <begin position="66"/>
        <end position="75"/>
    </location>
</feature>
<evidence type="ECO:0000256" key="1">
    <source>
        <dbReference type="SAM" id="MobiDB-lite"/>
    </source>
</evidence>
<dbReference type="EMBL" id="HADZ01016829">
    <property type="protein sequence ID" value="SBP80770.1"/>
    <property type="molecule type" value="Transcribed_RNA"/>
</dbReference>
<feature type="region of interest" description="Disordered" evidence="1">
    <location>
        <begin position="66"/>
        <end position="88"/>
    </location>
</feature>
<organism evidence="2">
    <name type="scientific">Nothobranchius kadleci</name>
    <name type="common">African annual killifish</name>
    <dbReference type="NCBI Taxonomy" id="1051664"/>
    <lineage>
        <taxon>Eukaryota</taxon>
        <taxon>Metazoa</taxon>
        <taxon>Chordata</taxon>
        <taxon>Craniata</taxon>
        <taxon>Vertebrata</taxon>
        <taxon>Euteleostomi</taxon>
        <taxon>Actinopterygii</taxon>
        <taxon>Neopterygii</taxon>
        <taxon>Teleostei</taxon>
        <taxon>Neoteleostei</taxon>
        <taxon>Acanthomorphata</taxon>
        <taxon>Ovalentaria</taxon>
        <taxon>Atherinomorphae</taxon>
        <taxon>Cyprinodontiformes</taxon>
        <taxon>Nothobranchiidae</taxon>
        <taxon>Nothobranchius</taxon>
    </lineage>
</organism>
<reference evidence="2" key="1">
    <citation type="submission" date="2016-05" db="EMBL/GenBank/DDBJ databases">
        <authorList>
            <person name="Lavstsen T."/>
            <person name="Jespersen J.S."/>
        </authorList>
    </citation>
    <scope>NUCLEOTIDE SEQUENCE</scope>
    <source>
        <tissue evidence="2">Brain</tissue>
    </source>
</reference>
<name>A0A1A8CPR5_NOTKA</name>
<sequence length="88" mass="8959">LSPPPSSRTCNPSGPVPLSPSQSPVIHSSLTTHLTGSVLARVLSSSSPATWNPSLLLTGKCVSLIPHSSRTTPDQATPPCQAPPGPQS</sequence>
<gene>
    <name evidence="2" type="primary">Nfu_g_1_000028</name>
</gene>
<reference evidence="2" key="2">
    <citation type="submission" date="2016-06" db="EMBL/GenBank/DDBJ databases">
        <title>The genome of a short-lived fish provides insights into sex chromosome evolution and the genetic control of aging.</title>
        <authorList>
            <person name="Reichwald K."/>
            <person name="Felder M."/>
            <person name="Petzold A."/>
            <person name="Koch P."/>
            <person name="Groth M."/>
            <person name="Platzer M."/>
        </authorList>
    </citation>
    <scope>NUCLEOTIDE SEQUENCE</scope>
    <source>
        <tissue evidence="2">Brain</tissue>
    </source>
</reference>
<feature type="non-terminal residue" evidence="2">
    <location>
        <position position="1"/>
    </location>
</feature>
<protein>
    <submittedName>
        <fullName evidence="2">Uncharacterized protein</fullName>
    </submittedName>
</protein>